<organism evidence="1 2">
    <name type="scientific">Undibacterium amnicola</name>
    <dbReference type="NCBI Taxonomy" id="1834038"/>
    <lineage>
        <taxon>Bacteria</taxon>
        <taxon>Pseudomonadati</taxon>
        <taxon>Pseudomonadota</taxon>
        <taxon>Betaproteobacteria</taxon>
        <taxon>Burkholderiales</taxon>
        <taxon>Oxalobacteraceae</taxon>
        <taxon>Undibacterium</taxon>
    </lineage>
</organism>
<name>A0ABR6XUX1_9BURK</name>
<comment type="caution">
    <text evidence="1">The sequence shown here is derived from an EMBL/GenBank/DDBJ whole genome shotgun (WGS) entry which is preliminary data.</text>
</comment>
<accession>A0ABR6XUX1</accession>
<dbReference type="Proteomes" id="UP000643610">
    <property type="component" value="Unassembled WGS sequence"/>
</dbReference>
<dbReference type="RefSeq" id="WP_186892329.1">
    <property type="nucleotide sequence ID" value="NZ_JACOFU010000009.1"/>
</dbReference>
<reference evidence="1 2" key="1">
    <citation type="submission" date="2020-08" db="EMBL/GenBank/DDBJ databases">
        <title>Novel species isolated from subtropical streams in China.</title>
        <authorList>
            <person name="Lu H."/>
        </authorList>
    </citation>
    <scope>NUCLEOTIDE SEQUENCE [LARGE SCALE GENOMIC DNA]</scope>
    <source>
        <strain evidence="1 2">KCTC 52442</strain>
    </source>
</reference>
<evidence type="ECO:0000313" key="2">
    <source>
        <dbReference type="Proteomes" id="UP000643610"/>
    </source>
</evidence>
<dbReference type="EMBL" id="JACOFU010000009">
    <property type="protein sequence ID" value="MBC3833279.1"/>
    <property type="molecule type" value="Genomic_DNA"/>
</dbReference>
<evidence type="ECO:0000313" key="1">
    <source>
        <dbReference type="EMBL" id="MBC3833279.1"/>
    </source>
</evidence>
<protein>
    <submittedName>
        <fullName evidence="1">Uncharacterized protein</fullName>
    </submittedName>
</protein>
<sequence length="279" mass="32120">MKIDISFTCKCGQRVSETFPCPEPNFMAERNKDSYSENYESAICEICGTDYDVIIMNSFGGADVYVNNGDVDVKNSGPYYTEDDSDEEFYWKSESSEHYKTLNDHLDSASELLKVEVNEKNRFSLHVMIYGHVVAATEGFLSSIFIKTTVGHEELIRKLIETDPKFSDMKFTLSQLFKEREQIKDTVAKYLHDLIFHDLKKIKPMYKEVFGHDFGDISWLFMAVAKRHHCVHRAGHDKDGTPIVFAENEVLELIEKIKQLAAELLITTSKLEDDLLRPF</sequence>
<proteinExistence type="predicted"/>
<keyword evidence="2" id="KW-1185">Reference proteome</keyword>
<gene>
    <name evidence="1" type="ORF">H8K33_17345</name>
</gene>